<dbReference type="OrthoDB" id="7066694at2"/>
<accession>A0A286RA90</accession>
<dbReference type="InterPro" id="IPR003749">
    <property type="entry name" value="ThiS/MoaD-like"/>
</dbReference>
<evidence type="ECO:0000313" key="2">
    <source>
        <dbReference type="Proteomes" id="UP000215086"/>
    </source>
</evidence>
<evidence type="ECO:0000313" key="1">
    <source>
        <dbReference type="EMBL" id="ASV72872.1"/>
    </source>
</evidence>
<dbReference type="Gene3D" id="3.10.20.30">
    <property type="match status" value="1"/>
</dbReference>
<name>A0A286RA90_9BACT</name>
<sequence length="94" mass="10126">MDQVDQIKQGTSGSLRVLLFGAEATLLGTSEISVPAEEGIRTVRDLRNWLAYRHGKLGPLMNQIRVAVNHRFAADDTPLGPDDEIALIGKVSGG</sequence>
<protein>
    <recommendedName>
        <fullName evidence="3">Molybdenum cofactor biosynthesis protein MoaD</fullName>
    </recommendedName>
</protein>
<dbReference type="EMBL" id="CP018477">
    <property type="protein sequence ID" value="ASV72872.1"/>
    <property type="molecule type" value="Genomic_DNA"/>
</dbReference>
<dbReference type="Pfam" id="PF02597">
    <property type="entry name" value="ThiS"/>
    <property type="match status" value="1"/>
</dbReference>
<organism evidence="1 2">
    <name type="scientific">Thermogutta terrifontis</name>
    <dbReference type="NCBI Taxonomy" id="1331910"/>
    <lineage>
        <taxon>Bacteria</taxon>
        <taxon>Pseudomonadati</taxon>
        <taxon>Planctomycetota</taxon>
        <taxon>Planctomycetia</taxon>
        <taxon>Pirellulales</taxon>
        <taxon>Thermoguttaceae</taxon>
        <taxon>Thermogutta</taxon>
    </lineage>
</organism>
<reference evidence="1 2" key="1">
    <citation type="journal article" name="Front. Microbiol.">
        <title>Sugar Metabolism of the First Thermophilic Planctomycete Thermogutta terrifontis: Comparative Genomic and Transcriptomic Approaches.</title>
        <authorList>
            <person name="Elcheninov A.G."/>
            <person name="Menzel P."/>
            <person name="Gudbergsdottir S.R."/>
            <person name="Slesarev A.I."/>
            <person name="Kadnikov V.V."/>
            <person name="Krogh A."/>
            <person name="Bonch-Osmolovskaya E.A."/>
            <person name="Peng X."/>
            <person name="Kublanov I.V."/>
        </authorList>
    </citation>
    <scope>NUCLEOTIDE SEQUENCE [LARGE SCALE GENOMIC DNA]</scope>
    <source>
        <strain evidence="1 2">R1</strain>
    </source>
</reference>
<dbReference type="KEGG" id="ttf:THTE_0270"/>
<proteinExistence type="predicted"/>
<dbReference type="InterPro" id="IPR016155">
    <property type="entry name" value="Mopterin_synth/thiamin_S_b"/>
</dbReference>
<dbReference type="InterPro" id="IPR012675">
    <property type="entry name" value="Beta-grasp_dom_sf"/>
</dbReference>
<keyword evidence="2" id="KW-1185">Reference proteome</keyword>
<dbReference type="Proteomes" id="UP000215086">
    <property type="component" value="Chromosome"/>
</dbReference>
<dbReference type="RefSeq" id="WP_095413666.1">
    <property type="nucleotide sequence ID" value="NZ_CP018477.1"/>
</dbReference>
<evidence type="ECO:0008006" key="3">
    <source>
        <dbReference type="Google" id="ProtNLM"/>
    </source>
</evidence>
<dbReference type="SUPFAM" id="SSF54285">
    <property type="entry name" value="MoaD/ThiS"/>
    <property type="match status" value="1"/>
</dbReference>
<dbReference type="AlphaFoldDB" id="A0A286RA90"/>
<dbReference type="CDD" id="cd00754">
    <property type="entry name" value="Ubl_MoaD"/>
    <property type="match status" value="1"/>
</dbReference>
<gene>
    <name evidence="1" type="ORF">THTE_0270</name>
</gene>